<dbReference type="AlphaFoldDB" id="A0A3B4HCK2"/>
<reference evidence="3" key="1">
    <citation type="submission" date="2023-09" db="UniProtKB">
        <authorList>
            <consortium name="Ensembl"/>
        </authorList>
    </citation>
    <scope>IDENTIFICATION</scope>
</reference>
<dbReference type="Gene3D" id="2.60.40.10">
    <property type="entry name" value="Immunoglobulins"/>
    <property type="match status" value="1"/>
</dbReference>
<evidence type="ECO:0000259" key="2">
    <source>
        <dbReference type="PROSITE" id="PS50835"/>
    </source>
</evidence>
<evidence type="ECO:0000313" key="3">
    <source>
        <dbReference type="Ensembl" id="ENSPNYP00000031551.1"/>
    </source>
</evidence>
<dbReference type="InterPro" id="IPR003599">
    <property type="entry name" value="Ig_sub"/>
</dbReference>
<dbReference type="InterPro" id="IPR013098">
    <property type="entry name" value="Ig_I-set"/>
</dbReference>
<name>A0A3B4HCK2_9CICH</name>
<evidence type="ECO:0000256" key="1">
    <source>
        <dbReference type="SAM" id="SignalP"/>
    </source>
</evidence>
<dbReference type="CDD" id="cd00096">
    <property type="entry name" value="Ig"/>
    <property type="match status" value="1"/>
</dbReference>
<dbReference type="SMART" id="SM00409">
    <property type="entry name" value="IG"/>
    <property type="match status" value="1"/>
</dbReference>
<protein>
    <recommendedName>
        <fullName evidence="2">Ig-like domain-containing protein</fullName>
    </recommendedName>
</protein>
<sequence>MIFQLKRVVLLFIQLLVMWHVFSGKEHIYDHRALLVSIGDSVMLTCNISEKNATLISWTSKRSVFHYSILLNRNISNFSFYRLKINHGFPTELIIFSAQPEDEGLYTCNITEVAYTALHGT</sequence>
<keyword evidence="1" id="KW-0732">Signal</keyword>
<dbReference type="SUPFAM" id="SSF48726">
    <property type="entry name" value="Immunoglobulin"/>
    <property type="match status" value="1"/>
</dbReference>
<proteinExistence type="predicted"/>
<feature type="signal peptide" evidence="1">
    <location>
        <begin position="1"/>
        <end position="24"/>
    </location>
</feature>
<feature type="chain" id="PRO_5017276230" description="Ig-like domain-containing protein" evidence="1">
    <location>
        <begin position="25"/>
        <end position="121"/>
    </location>
</feature>
<dbReference type="PROSITE" id="PS50835">
    <property type="entry name" value="IG_LIKE"/>
    <property type="match status" value="1"/>
</dbReference>
<dbReference type="InterPro" id="IPR013783">
    <property type="entry name" value="Ig-like_fold"/>
</dbReference>
<dbReference type="Pfam" id="PF07679">
    <property type="entry name" value="I-set"/>
    <property type="match status" value="1"/>
</dbReference>
<dbReference type="Ensembl" id="ENSPNYT00000032306.1">
    <property type="protein sequence ID" value="ENSPNYP00000031551.1"/>
    <property type="gene ID" value="ENSPNYG00000023800.1"/>
</dbReference>
<feature type="domain" description="Ig-like" evidence="2">
    <location>
        <begin position="39"/>
        <end position="121"/>
    </location>
</feature>
<organism evidence="3">
    <name type="scientific">Pundamilia nyererei</name>
    <dbReference type="NCBI Taxonomy" id="303518"/>
    <lineage>
        <taxon>Eukaryota</taxon>
        <taxon>Metazoa</taxon>
        <taxon>Chordata</taxon>
        <taxon>Craniata</taxon>
        <taxon>Vertebrata</taxon>
        <taxon>Euteleostomi</taxon>
        <taxon>Actinopterygii</taxon>
        <taxon>Neopterygii</taxon>
        <taxon>Teleostei</taxon>
        <taxon>Neoteleostei</taxon>
        <taxon>Acanthomorphata</taxon>
        <taxon>Ovalentaria</taxon>
        <taxon>Cichlomorphae</taxon>
        <taxon>Cichliformes</taxon>
        <taxon>Cichlidae</taxon>
        <taxon>African cichlids</taxon>
        <taxon>Pseudocrenilabrinae</taxon>
        <taxon>Haplochromini</taxon>
        <taxon>Pundamilia</taxon>
    </lineage>
</organism>
<accession>A0A3B4HCK2</accession>
<dbReference type="InterPro" id="IPR007110">
    <property type="entry name" value="Ig-like_dom"/>
</dbReference>
<dbReference type="GeneTree" id="ENSGT00940000178262"/>
<dbReference type="InterPro" id="IPR036179">
    <property type="entry name" value="Ig-like_dom_sf"/>
</dbReference>